<dbReference type="GeneID" id="28984214"/>
<evidence type="ECO:0000313" key="1">
    <source>
        <dbReference type="EMBL" id="KLT41167.1"/>
    </source>
</evidence>
<gene>
    <name evidence="1" type="ORF">CC85DRAFT_286727</name>
</gene>
<dbReference type="OrthoDB" id="2570580at2759"/>
<protein>
    <submittedName>
        <fullName evidence="1">Uncharacterized protein</fullName>
    </submittedName>
</protein>
<name>A0A0J0XJA1_9TREE</name>
<dbReference type="AlphaFoldDB" id="A0A0J0XJA1"/>
<dbReference type="EMBL" id="KQ087222">
    <property type="protein sequence ID" value="KLT41167.1"/>
    <property type="molecule type" value="Genomic_DNA"/>
</dbReference>
<keyword evidence="2" id="KW-1185">Reference proteome</keyword>
<organism evidence="1 2">
    <name type="scientific">Cutaneotrichosporon oleaginosum</name>
    <dbReference type="NCBI Taxonomy" id="879819"/>
    <lineage>
        <taxon>Eukaryota</taxon>
        <taxon>Fungi</taxon>
        <taxon>Dikarya</taxon>
        <taxon>Basidiomycota</taxon>
        <taxon>Agaricomycotina</taxon>
        <taxon>Tremellomycetes</taxon>
        <taxon>Trichosporonales</taxon>
        <taxon>Trichosporonaceae</taxon>
        <taxon>Cutaneotrichosporon</taxon>
    </lineage>
</organism>
<proteinExistence type="predicted"/>
<reference evidence="1 2" key="1">
    <citation type="submission" date="2015-03" db="EMBL/GenBank/DDBJ databases">
        <title>Genomics and transcriptomics of the oil-accumulating basidiomycete yeast T. oleaginosus allow insights into substrate utilization and the diverse evolutionary trajectories of mating systems in fungi.</title>
        <authorList>
            <consortium name="DOE Joint Genome Institute"/>
            <person name="Kourist R."/>
            <person name="Kracht O."/>
            <person name="Bracharz F."/>
            <person name="Lipzen A."/>
            <person name="Nolan M."/>
            <person name="Ohm R."/>
            <person name="Grigoriev I."/>
            <person name="Sun S."/>
            <person name="Heitman J."/>
            <person name="Bruck T."/>
            <person name="Nowrousian M."/>
        </authorList>
    </citation>
    <scope>NUCLEOTIDE SEQUENCE [LARGE SCALE GENOMIC DNA]</scope>
    <source>
        <strain evidence="1 2">IBC0246</strain>
    </source>
</reference>
<dbReference type="Proteomes" id="UP000053611">
    <property type="component" value="Unassembled WGS sequence"/>
</dbReference>
<dbReference type="STRING" id="879819.A0A0J0XJA1"/>
<sequence>MPPKPVVLYRTLPRYAAARGDYVYRAAPRGAVPSGERGEISAEDRALRPDLRLARSDRGVQAVAEMARWCAEWVGGEGP</sequence>
<evidence type="ECO:0000313" key="2">
    <source>
        <dbReference type="Proteomes" id="UP000053611"/>
    </source>
</evidence>
<accession>A0A0J0XJA1</accession>
<dbReference type="RefSeq" id="XP_018277658.1">
    <property type="nucleotide sequence ID" value="XM_018423611.1"/>
</dbReference>